<dbReference type="AlphaFoldDB" id="A0A645EDZ8"/>
<evidence type="ECO:0000313" key="1">
    <source>
        <dbReference type="EMBL" id="MPM99976.1"/>
    </source>
</evidence>
<dbReference type="EMBL" id="VSSQ01046028">
    <property type="protein sequence ID" value="MPM99976.1"/>
    <property type="molecule type" value="Genomic_DNA"/>
</dbReference>
<name>A0A645EDZ8_9ZZZZ</name>
<gene>
    <name evidence="1" type="ORF">SDC9_147171</name>
</gene>
<protein>
    <submittedName>
        <fullName evidence="1">Uncharacterized protein</fullName>
    </submittedName>
</protein>
<comment type="caution">
    <text evidence="1">The sequence shown here is derived from an EMBL/GenBank/DDBJ whole genome shotgun (WGS) entry which is preliminary data.</text>
</comment>
<accession>A0A645EDZ8</accession>
<reference evidence="1" key="1">
    <citation type="submission" date="2019-08" db="EMBL/GenBank/DDBJ databases">
        <authorList>
            <person name="Kucharzyk K."/>
            <person name="Murdoch R.W."/>
            <person name="Higgins S."/>
            <person name="Loffler F."/>
        </authorList>
    </citation>
    <scope>NUCLEOTIDE SEQUENCE</scope>
</reference>
<proteinExistence type="predicted"/>
<sequence length="68" mass="7750">MSSPAVSCFDMETNKPGKVVEYVELLPLDGIEQEPQKVVETNEKTGLKYITYKTNNPDKFWASPSRRN</sequence>
<organism evidence="1">
    <name type="scientific">bioreactor metagenome</name>
    <dbReference type="NCBI Taxonomy" id="1076179"/>
    <lineage>
        <taxon>unclassified sequences</taxon>
        <taxon>metagenomes</taxon>
        <taxon>ecological metagenomes</taxon>
    </lineage>
</organism>